<gene>
    <name evidence="2" type="primary">ORF234</name>
</gene>
<organism evidence="2">
    <name type="scientific">Leptospirillum ferrooxidans</name>
    <dbReference type="NCBI Taxonomy" id="180"/>
    <lineage>
        <taxon>Bacteria</taxon>
        <taxon>Pseudomonadati</taxon>
        <taxon>Nitrospirota</taxon>
        <taxon>Nitrospiria</taxon>
        <taxon>Nitrospirales</taxon>
        <taxon>Nitrospiraceae</taxon>
        <taxon>Leptospirillum</taxon>
    </lineage>
</organism>
<keyword evidence="2" id="KW-0614">Plasmid</keyword>
<dbReference type="EMBL" id="AY941098">
    <property type="protein sequence ID" value="AAX36051.1"/>
    <property type="molecule type" value="Genomic_DNA"/>
</dbReference>
<sequence length="234" mass="25370">MFFQRVDEEASKRLKGARLEGLEVFRSMEREIGSLEGQIEGLYREREAQDVAALTAAEQERRKTIKEILFCSAPEKNSGLTERREHLEQKYSMTAELRRNIEKQGAEDYMDGLATSLPQWATHIQKNGGLPACIEQMTRVLEGERKKWFKDKDLLSSTTKRLSLLEGFSGGEGEGDGGGRREAAGGTCGGTRPHPEPLGRSPRGMGKPAFGDSFAGGLGPGGGRVPATSGGAGA</sequence>
<accession>Q58KG0</accession>
<dbReference type="RefSeq" id="WP_011264508.1">
    <property type="nucleotide sequence ID" value="NC_006907.1"/>
</dbReference>
<protein>
    <submittedName>
        <fullName evidence="2">ORF234</fullName>
    </submittedName>
</protein>
<geneLocation type="plasmid" evidence="2">
    <name>p49879.1</name>
</geneLocation>
<proteinExistence type="predicted"/>
<name>Q58KG0_9BACT</name>
<feature type="compositionally biased region" description="Gly residues" evidence="1">
    <location>
        <begin position="214"/>
        <end position="234"/>
    </location>
</feature>
<evidence type="ECO:0000256" key="1">
    <source>
        <dbReference type="SAM" id="MobiDB-lite"/>
    </source>
</evidence>
<evidence type="ECO:0000313" key="2">
    <source>
        <dbReference type="EMBL" id="AAX36051.1"/>
    </source>
</evidence>
<feature type="region of interest" description="Disordered" evidence="1">
    <location>
        <begin position="166"/>
        <end position="234"/>
    </location>
</feature>
<dbReference type="AlphaFoldDB" id="Q58KG0"/>
<reference evidence="2" key="1">
    <citation type="journal article" date="2005" name="Appl. Environ. Microbiol.">
        <title>Isolation, Sequence Analysis, and Comparison of Two Plasmids (28 and 29 Kilobases) from the Biomining Bacterium Leptospirillum ferrooxidans ATCC 49879.</title>
        <authorList>
            <person name="Coram N.J."/>
            <person name="van Zyl L.J."/>
            <person name="Rawlings D.E."/>
        </authorList>
    </citation>
    <scope>NUCLEOTIDE SEQUENCE</scope>
    <source>
        <strain evidence="2">ATCC 49879</strain>
        <plasmid evidence="2">p49879.1</plasmid>
    </source>
</reference>